<dbReference type="GO" id="GO:0005975">
    <property type="term" value="P:carbohydrate metabolic process"/>
    <property type="evidence" value="ECO:0007669"/>
    <property type="project" value="InterPro"/>
</dbReference>
<organism evidence="1 2">
    <name type="scientific">Aspergillus terreus</name>
    <dbReference type="NCBI Taxonomy" id="33178"/>
    <lineage>
        <taxon>Eukaryota</taxon>
        <taxon>Fungi</taxon>
        <taxon>Dikarya</taxon>
        <taxon>Ascomycota</taxon>
        <taxon>Pezizomycotina</taxon>
        <taxon>Eurotiomycetes</taxon>
        <taxon>Eurotiomycetidae</taxon>
        <taxon>Eurotiales</taxon>
        <taxon>Aspergillaceae</taxon>
        <taxon>Aspergillus</taxon>
        <taxon>Aspergillus subgen. Circumdati</taxon>
    </lineage>
</organism>
<keyword evidence="2" id="KW-1185">Reference proteome</keyword>
<proteinExistence type="predicted"/>
<evidence type="ECO:0000313" key="1">
    <source>
        <dbReference type="EMBL" id="GFF20605.1"/>
    </source>
</evidence>
<protein>
    <submittedName>
        <fullName evidence="1">Uncharacterized protein</fullName>
    </submittedName>
</protein>
<comment type="caution">
    <text evidence="1">The sequence shown here is derived from an EMBL/GenBank/DDBJ whole genome shotgun (WGS) entry which is preliminary data.</text>
</comment>
<dbReference type="PANTHER" id="PTHR31151">
    <property type="entry name" value="PROLINE-TRNA LIGASE (DUF1680)"/>
    <property type="match status" value="1"/>
</dbReference>
<dbReference type="EMBL" id="BLJY01000012">
    <property type="protein sequence ID" value="GFF20605.1"/>
    <property type="molecule type" value="Genomic_DNA"/>
</dbReference>
<dbReference type="OrthoDB" id="5358475at2759"/>
<dbReference type="AlphaFoldDB" id="A0A5M3ZBH5"/>
<dbReference type="InterPro" id="IPR008928">
    <property type="entry name" value="6-hairpin_glycosidase_sf"/>
</dbReference>
<dbReference type="SUPFAM" id="SSF48208">
    <property type="entry name" value="Six-hairpin glycosidases"/>
    <property type="match status" value="1"/>
</dbReference>
<dbReference type="PANTHER" id="PTHR31151:SF0">
    <property type="entry name" value="PROLINE-TRNA LIGASE (DUF1680)"/>
    <property type="match status" value="1"/>
</dbReference>
<evidence type="ECO:0000313" key="2">
    <source>
        <dbReference type="Proteomes" id="UP000452235"/>
    </source>
</evidence>
<name>A0A5M3ZBH5_ASPTE</name>
<dbReference type="VEuPathDB" id="FungiDB:ATEG_08385"/>
<reference evidence="1 2" key="1">
    <citation type="submission" date="2020-01" db="EMBL/GenBank/DDBJ databases">
        <title>Aspergillus terreus IFO 6365 whole genome shotgun sequence.</title>
        <authorList>
            <person name="Kanamasa S."/>
            <person name="Takahashi H."/>
        </authorList>
    </citation>
    <scope>NUCLEOTIDE SEQUENCE [LARGE SCALE GENOMIC DNA]</scope>
    <source>
        <strain evidence="1 2">IFO 6365</strain>
    </source>
</reference>
<accession>A0A5M3ZBH5</accession>
<sequence>MKSTALFAGLSSPLFAVADSWNPYYLSHAHPSLETRDVSEALLPYALEPLPLGVVQPNGWLRDQLRLMADGLPGHEHDFYRYVRDNLWVGGDQEYSGAHEALPYWYNGLVPLAYLLNDQRLKDQVANTTDYVLSHQQPDGWLGPETNVSERAFWARYPMLLGLTQLAEVEANTPLRTRILDAIHRFVELAHSMLSDNYQGYVKHDDQDFDDQWGRARAADMIMSLQWLYENDPRNQSETLLDCMTLFHNQALNWSHWYTDEVYPKADLDTLSDDFTSANWPYEHGVNIAEGLKFGVVIRRFKHHDAFAETSRRAVTWTMQYHGTPSGSIIGDERLAGLSPVRGVELCTVVETMFSLSYIYHALGENHFADRCELAAYNALPVMALPDWWAHQYVAQTNQPVSHQLDQSPFSTVNEGGQTYGLEPNYPCCTVNHPQGYPKYVAASYARVGENGIAHVLLGPTSANATTRAGLKVDVICDTAYPFTQQLSYWIRADNSFDFHVRVPQWARWVKFWINDFQLNNVKPDPVTGLQRISLDGDVSFVRVEFGADIRVESRANDTVSIYHGALLYAIPIPYNLTSYRDSNYPDAPANVMNHDLLPTAAWAYAIDPSTLRYKGLPINTTKVPNPLWTDQAPTAITAKVCEIRWDLVDGYAPNPPLSENRSCLGDPFDIDLIPYGGAKLHLAEIPVVDLAGVT</sequence>
<gene>
    <name evidence="1" type="ORF">ATEIFO6365_0012036100</name>
</gene>
<dbReference type="Proteomes" id="UP000452235">
    <property type="component" value="Unassembled WGS sequence"/>
</dbReference>